<protein>
    <submittedName>
        <fullName evidence="3">Uncharacterized protein</fullName>
    </submittedName>
</protein>
<gene>
    <name evidence="3" type="ORF">BT96DRAFT_916967</name>
</gene>
<keyword evidence="4" id="KW-1185">Reference proteome</keyword>
<proteinExistence type="predicted"/>
<keyword evidence="2" id="KW-0732">Signal</keyword>
<feature type="compositionally biased region" description="Basic and acidic residues" evidence="1">
    <location>
        <begin position="150"/>
        <end position="175"/>
    </location>
</feature>
<evidence type="ECO:0000256" key="2">
    <source>
        <dbReference type="SAM" id="SignalP"/>
    </source>
</evidence>
<feature type="signal peptide" evidence="2">
    <location>
        <begin position="1"/>
        <end position="18"/>
    </location>
</feature>
<feature type="compositionally biased region" description="Basic and acidic residues" evidence="1">
    <location>
        <begin position="79"/>
        <end position="96"/>
    </location>
</feature>
<feature type="chain" id="PRO_5025526302" evidence="2">
    <location>
        <begin position="19"/>
        <end position="175"/>
    </location>
</feature>
<dbReference type="Proteomes" id="UP000799118">
    <property type="component" value="Unassembled WGS sequence"/>
</dbReference>
<organism evidence="3 4">
    <name type="scientific">Gymnopus androsaceus JB14</name>
    <dbReference type="NCBI Taxonomy" id="1447944"/>
    <lineage>
        <taxon>Eukaryota</taxon>
        <taxon>Fungi</taxon>
        <taxon>Dikarya</taxon>
        <taxon>Basidiomycota</taxon>
        <taxon>Agaricomycotina</taxon>
        <taxon>Agaricomycetes</taxon>
        <taxon>Agaricomycetidae</taxon>
        <taxon>Agaricales</taxon>
        <taxon>Marasmiineae</taxon>
        <taxon>Omphalotaceae</taxon>
        <taxon>Gymnopus</taxon>
    </lineage>
</organism>
<reference evidence="3" key="1">
    <citation type="journal article" date="2019" name="Environ. Microbiol.">
        <title>Fungal ecological strategies reflected in gene transcription - a case study of two litter decomposers.</title>
        <authorList>
            <person name="Barbi F."/>
            <person name="Kohler A."/>
            <person name="Barry K."/>
            <person name="Baskaran P."/>
            <person name="Daum C."/>
            <person name="Fauchery L."/>
            <person name="Ihrmark K."/>
            <person name="Kuo A."/>
            <person name="LaButti K."/>
            <person name="Lipzen A."/>
            <person name="Morin E."/>
            <person name="Grigoriev I.V."/>
            <person name="Henrissat B."/>
            <person name="Lindahl B."/>
            <person name="Martin F."/>
        </authorList>
    </citation>
    <scope>NUCLEOTIDE SEQUENCE</scope>
    <source>
        <strain evidence="3">JB14</strain>
    </source>
</reference>
<accession>A0A6A4I4Q5</accession>
<feature type="compositionally biased region" description="Basic and acidic residues" evidence="1">
    <location>
        <begin position="122"/>
        <end position="138"/>
    </location>
</feature>
<feature type="region of interest" description="Disordered" evidence="1">
    <location>
        <begin position="52"/>
        <end position="175"/>
    </location>
</feature>
<name>A0A6A4I4Q5_9AGAR</name>
<sequence>MRINSAYILLALVSAVFAAPAYVLVDKDSEAHAIKVIDTNLDSEPRSIHARVEDQGNPLVSPPGRLKKKPAQDNLNSNKPDKPAAEIAAETEKWKPSADNAQGNPPHQLKKKPAQDNLNSNKPDKSAEEIAAETKKWTTEANKPKSALKKSGDANENGEGKKVHFEAPGEAKPEK</sequence>
<dbReference type="AlphaFoldDB" id="A0A6A4I4Q5"/>
<evidence type="ECO:0000256" key="1">
    <source>
        <dbReference type="SAM" id="MobiDB-lite"/>
    </source>
</evidence>
<evidence type="ECO:0000313" key="3">
    <source>
        <dbReference type="EMBL" id="KAE9404418.1"/>
    </source>
</evidence>
<evidence type="ECO:0000313" key="4">
    <source>
        <dbReference type="Proteomes" id="UP000799118"/>
    </source>
</evidence>
<dbReference type="EMBL" id="ML769417">
    <property type="protein sequence ID" value="KAE9404418.1"/>
    <property type="molecule type" value="Genomic_DNA"/>
</dbReference>